<reference evidence="1 2" key="1">
    <citation type="journal article" date="2016" name="Front. Microbiol.">
        <title>Genomic Resource of Rice Seed Associated Bacteria.</title>
        <authorList>
            <person name="Midha S."/>
            <person name="Bansal K."/>
            <person name="Sharma S."/>
            <person name="Kumar N."/>
            <person name="Patil P.P."/>
            <person name="Chaudhry V."/>
            <person name="Patil P.B."/>
        </authorList>
    </citation>
    <scope>NUCLEOTIDE SEQUENCE [LARGE SCALE GENOMIC DNA]</scope>
    <source>
        <strain evidence="1 2">NS184</strain>
    </source>
</reference>
<dbReference type="EMBL" id="LDQC01000065">
    <property type="protein sequence ID" value="KTR04535.1"/>
    <property type="molecule type" value="Genomic_DNA"/>
</dbReference>
<evidence type="ECO:0000313" key="1">
    <source>
        <dbReference type="EMBL" id="KTR04535.1"/>
    </source>
</evidence>
<sequence length="73" mass="7999">MLVMPSVIGFLDHRVVGGLTPTDGWELVEVIVISSRGDFEHENATIGAALATEWETWVADFRVLFLDDLVGSP</sequence>
<protein>
    <submittedName>
        <fullName evidence="1">Uncharacterized protein</fullName>
    </submittedName>
</protein>
<name>A0A175RL71_9MICO</name>
<evidence type="ECO:0000313" key="2">
    <source>
        <dbReference type="Proteomes" id="UP000078252"/>
    </source>
</evidence>
<dbReference type="PATRIC" id="fig|33881.3.peg.2781"/>
<organism evidence="1 2">
    <name type="scientific">Curtobacterium luteum</name>
    <dbReference type="NCBI Taxonomy" id="33881"/>
    <lineage>
        <taxon>Bacteria</taxon>
        <taxon>Bacillati</taxon>
        <taxon>Actinomycetota</taxon>
        <taxon>Actinomycetes</taxon>
        <taxon>Micrococcales</taxon>
        <taxon>Microbacteriaceae</taxon>
        <taxon>Curtobacterium</taxon>
    </lineage>
</organism>
<dbReference type="Proteomes" id="UP000078252">
    <property type="component" value="Unassembled WGS sequence"/>
</dbReference>
<gene>
    <name evidence="1" type="ORF">NS184_11910</name>
</gene>
<proteinExistence type="predicted"/>
<accession>A0A175RL71</accession>
<comment type="caution">
    <text evidence="1">The sequence shown here is derived from an EMBL/GenBank/DDBJ whole genome shotgun (WGS) entry which is preliminary data.</text>
</comment>
<dbReference type="RefSeq" id="WP_058726319.1">
    <property type="nucleotide sequence ID" value="NZ_LDQC01000065.1"/>
</dbReference>
<dbReference type="AlphaFoldDB" id="A0A175RL71"/>